<dbReference type="PANTHER" id="PTHR21666:SF270">
    <property type="entry name" value="MUREIN HYDROLASE ACTIVATOR ENVC"/>
    <property type="match status" value="1"/>
</dbReference>
<name>A0A839FRK5_9MICC</name>
<feature type="domain" description="M23ase beta-sheet core" evidence="2">
    <location>
        <begin position="174"/>
        <end position="240"/>
    </location>
</feature>
<sequence>MRRAISRLKPLWLVPILLGALLGVLGVLGVVPDFVTAVPPPVIITAIALGVVLFAVHPRAEAHQPYQVAAPVRGRWAALNSPGQQLPSHGSRFLGQYAAVDILRPTTPETPAKLRKAWRNSTPQEYPSFGAAVYAMAPGVVTATWSRSRDHRARNTWQGLVFMLVLEGSLRSVAGRAALLGNHVIVRHADGTAAVYAHLRRGGVAVQKGQQVGVGDQLGEVGNTGNSSEPHLHVHLMDRANPNAAAGLKMTWTDITRSEEIEPSLAEIAKQPVPNAVLSMPRNGEIFEA</sequence>
<evidence type="ECO:0000313" key="4">
    <source>
        <dbReference type="Proteomes" id="UP000546252"/>
    </source>
</evidence>
<feature type="transmembrane region" description="Helical" evidence="1">
    <location>
        <begin position="12"/>
        <end position="31"/>
    </location>
</feature>
<dbReference type="InterPro" id="IPR050570">
    <property type="entry name" value="Cell_wall_metabolism_enzyme"/>
</dbReference>
<dbReference type="GO" id="GO:0004222">
    <property type="term" value="F:metalloendopeptidase activity"/>
    <property type="evidence" value="ECO:0007669"/>
    <property type="project" value="TreeGrafter"/>
</dbReference>
<dbReference type="Pfam" id="PF01551">
    <property type="entry name" value="Peptidase_M23"/>
    <property type="match status" value="1"/>
</dbReference>
<dbReference type="Gene3D" id="2.70.70.10">
    <property type="entry name" value="Glucose Permease (Domain IIA)"/>
    <property type="match status" value="1"/>
</dbReference>
<dbReference type="PANTHER" id="PTHR21666">
    <property type="entry name" value="PEPTIDASE-RELATED"/>
    <property type="match status" value="1"/>
</dbReference>
<gene>
    <name evidence="3" type="ORF">HNR24_001184</name>
</gene>
<dbReference type="CDD" id="cd12797">
    <property type="entry name" value="M23_peptidase"/>
    <property type="match status" value="1"/>
</dbReference>
<dbReference type="AlphaFoldDB" id="A0A839FRK5"/>
<dbReference type="EMBL" id="JACJIH010000001">
    <property type="protein sequence ID" value="MBA8921251.1"/>
    <property type="molecule type" value="Genomic_DNA"/>
</dbReference>
<dbReference type="InterPro" id="IPR011055">
    <property type="entry name" value="Dup_hybrid_motif"/>
</dbReference>
<keyword evidence="1" id="KW-0472">Membrane</keyword>
<keyword evidence="1" id="KW-1133">Transmembrane helix</keyword>
<keyword evidence="1" id="KW-0812">Transmembrane</keyword>
<accession>A0A839FRK5</accession>
<proteinExistence type="predicted"/>
<protein>
    <recommendedName>
        <fullName evidence="2">M23ase beta-sheet core domain-containing protein</fullName>
    </recommendedName>
</protein>
<dbReference type="SUPFAM" id="SSF51261">
    <property type="entry name" value="Duplicated hybrid motif"/>
    <property type="match status" value="1"/>
</dbReference>
<evidence type="ECO:0000313" key="3">
    <source>
        <dbReference type="EMBL" id="MBA8921251.1"/>
    </source>
</evidence>
<reference evidence="3 4" key="1">
    <citation type="submission" date="2020-08" db="EMBL/GenBank/DDBJ databases">
        <title>Sequencing the genomes of 1000 actinobacteria strains.</title>
        <authorList>
            <person name="Klenk H.-P."/>
        </authorList>
    </citation>
    <scope>NUCLEOTIDE SEQUENCE [LARGE SCALE GENOMIC DNA]</scope>
    <source>
        <strain evidence="3 4">DSM 19081</strain>
    </source>
</reference>
<feature type="transmembrane region" description="Helical" evidence="1">
    <location>
        <begin position="37"/>
        <end position="56"/>
    </location>
</feature>
<evidence type="ECO:0000256" key="1">
    <source>
        <dbReference type="SAM" id="Phobius"/>
    </source>
</evidence>
<dbReference type="InterPro" id="IPR016047">
    <property type="entry name" value="M23ase_b-sheet_dom"/>
</dbReference>
<comment type="caution">
    <text evidence="3">The sequence shown here is derived from an EMBL/GenBank/DDBJ whole genome shotgun (WGS) entry which is preliminary data.</text>
</comment>
<organism evidence="3 4">
    <name type="scientific">Nesterenkonia jeotgali</name>
    <dbReference type="NCBI Taxonomy" id="317018"/>
    <lineage>
        <taxon>Bacteria</taxon>
        <taxon>Bacillati</taxon>
        <taxon>Actinomycetota</taxon>
        <taxon>Actinomycetes</taxon>
        <taxon>Micrococcales</taxon>
        <taxon>Micrococcaceae</taxon>
        <taxon>Nesterenkonia</taxon>
    </lineage>
</organism>
<dbReference type="RefSeq" id="WP_182495292.1">
    <property type="nucleotide sequence ID" value="NZ_BAAAKT010000004.1"/>
</dbReference>
<dbReference type="Proteomes" id="UP000546252">
    <property type="component" value="Unassembled WGS sequence"/>
</dbReference>
<evidence type="ECO:0000259" key="2">
    <source>
        <dbReference type="Pfam" id="PF01551"/>
    </source>
</evidence>